<dbReference type="Proteomes" id="UP000198641">
    <property type="component" value="Unassembled WGS sequence"/>
</dbReference>
<gene>
    <name evidence="3" type="ORF">SAMN05216571_102159</name>
</gene>
<evidence type="ECO:0000256" key="1">
    <source>
        <dbReference type="SAM" id="Coils"/>
    </source>
</evidence>
<accession>A0A1G7P737</accession>
<keyword evidence="2" id="KW-0732">Signal</keyword>
<proteinExistence type="predicted"/>
<keyword evidence="1" id="KW-0175">Coiled coil</keyword>
<organism evidence="3 4">
    <name type="scientific">Onishia taeanensis</name>
    <dbReference type="NCBI Taxonomy" id="284577"/>
    <lineage>
        <taxon>Bacteria</taxon>
        <taxon>Pseudomonadati</taxon>
        <taxon>Pseudomonadota</taxon>
        <taxon>Gammaproteobacteria</taxon>
        <taxon>Oceanospirillales</taxon>
        <taxon>Halomonadaceae</taxon>
        <taxon>Onishia</taxon>
    </lineage>
</organism>
<evidence type="ECO:0000313" key="3">
    <source>
        <dbReference type="EMBL" id="SDF82088.1"/>
    </source>
</evidence>
<feature type="coiled-coil region" evidence="1">
    <location>
        <begin position="133"/>
        <end position="171"/>
    </location>
</feature>
<dbReference type="EMBL" id="FNCI01000002">
    <property type="protein sequence ID" value="SDF82088.1"/>
    <property type="molecule type" value="Genomic_DNA"/>
</dbReference>
<evidence type="ECO:0000313" key="4">
    <source>
        <dbReference type="Proteomes" id="UP000198641"/>
    </source>
</evidence>
<feature type="signal peptide" evidence="2">
    <location>
        <begin position="1"/>
        <end position="23"/>
    </location>
</feature>
<dbReference type="RefSeq" id="WP_092523117.1">
    <property type="nucleotide sequence ID" value="NZ_FNCI01000002.1"/>
</dbReference>
<dbReference type="AlphaFoldDB" id="A0A1G7P737"/>
<evidence type="ECO:0008006" key="5">
    <source>
        <dbReference type="Google" id="ProtNLM"/>
    </source>
</evidence>
<dbReference type="STRING" id="284577.SAMN05216571_102159"/>
<name>A0A1G7P737_9GAMM</name>
<dbReference type="PROSITE" id="PS51257">
    <property type="entry name" value="PROKAR_LIPOPROTEIN"/>
    <property type="match status" value="1"/>
</dbReference>
<reference evidence="3 4" key="1">
    <citation type="submission" date="2016-10" db="EMBL/GenBank/DDBJ databases">
        <authorList>
            <person name="de Groot N.N."/>
        </authorList>
    </citation>
    <scope>NUCLEOTIDE SEQUENCE [LARGE SCALE GENOMIC DNA]</scope>
    <source>
        <strain evidence="3 4">BH539</strain>
    </source>
</reference>
<feature type="chain" id="PRO_5011666662" description="YfhG lipoprotein" evidence="2">
    <location>
        <begin position="24"/>
        <end position="185"/>
    </location>
</feature>
<keyword evidence="4" id="KW-1185">Reference proteome</keyword>
<evidence type="ECO:0000256" key="2">
    <source>
        <dbReference type="SAM" id="SignalP"/>
    </source>
</evidence>
<dbReference type="OrthoDB" id="6172547at2"/>
<sequence length="185" mass="20876">MLYRTLTGLVAVSLLAGCQWLPAQTSSTPPTLTELPSGCQEEWPSLTVNACQTEAWVAFGLASQRGDRDWRDRQLARLDGDDTQERLVRAVVLSWGTESEWNKASELYKADLEKAPEELQPLLRYWLNELEGRRALSAKLAEQRQSRQALTEQNAAQAEQLEEMAHKLEALSDIEQSINLRQQAP</sequence>
<protein>
    <recommendedName>
        <fullName evidence="5">YfhG lipoprotein</fullName>
    </recommendedName>
</protein>